<dbReference type="PANTHER" id="PTHR11712:SF336">
    <property type="entry name" value="3-OXOACYL-[ACYL-CARRIER-PROTEIN] SYNTHASE, MITOCHONDRIAL"/>
    <property type="match status" value="1"/>
</dbReference>
<dbReference type="GO" id="GO:0006633">
    <property type="term" value="P:fatty acid biosynthetic process"/>
    <property type="evidence" value="ECO:0007669"/>
    <property type="project" value="InterPro"/>
</dbReference>
<dbReference type="SUPFAM" id="SSF53901">
    <property type="entry name" value="Thiolase-like"/>
    <property type="match status" value="1"/>
</dbReference>
<dbReference type="SMART" id="SM00825">
    <property type="entry name" value="PKS_KS"/>
    <property type="match status" value="1"/>
</dbReference>
<dbReference type="Pfam" id="PF02801">
    <property type="entry name" value="Ketoacyl-synt_C"/>
    <property type="match status" value="1"/>
</dbReference>
<dbReference type="InterPro" id="IPR014030">
    <property type="entry name" value="Ketoacyl_synth_N"/>
</dbReference>
<dbReference type="InterPro" id="IPR016039">
    <property type="entry name" value="Thiolase-like"/>
</dbReference>
<dbReference type="GO" id="GO:0004315">
    <property type="term" value="F:3-oxoacyl-[acyl-carrier-protein] synthase activity"/>
    <property type="evidence" value="ECO:0007669"/>
    <property type="project" value="InterPro"/>
</dbReference>
<evidence type="ECO:0000259" key="4">
    <source>
        <dbReference type="PROSITE" id="PS52004"/>
    </source>
</evidence>
<evidence type="ECO:0000256" key="3">
    <source>
        <dbReference type="RuleBase" id="RU003694"/>
    </source>
</evidence>
<sequence>MTRVLVTGLGVISAIGKDLRENMASLRGGKHGIGPVVHFHTELGFPAGEVKRDNSDLKGMLGIAPGRTVSRTALLGLAAASEAVADASADMQPWQRVGLVSATSVGGMDLTECFYEDFRENPGRGRLRDVAMHDCAASTEFIADALGIKGFVTTVSTACSSAGNALMLGARMIRHGLLDTVIAGGTDALCRFTLNGFNSLKILDTGHSRPMSADRNGLNLGEGAGFLVLQSERAARRTPYCELRGFANVNEAYHQTGSSPEGDGAYMSMTEAMRDAGIAPDEVDYINVHGTGTFQNDLSESVAMRRIFGDKVPMFSSVKPFVGHTLGASEGIEAVYSAMSVAEGTVYPNLNFTSAIPETGLVPVLSWKDSLGIRNVLSNSFGFGGNNSTLVFSRCR</sequence>
<dbReference type="Proteomes" id="UP000823771">
    <property type="component" value="Unassembled WGS sequence"/>
</dbReference>
<evidence type="ECO:0000256" key="2">
    <source>
        <dbReference type="ARBA" id="ARBA00022679"/>
    </source>
</evidence>
<name>A0A9D9ISN1_9BACT</name>
<dbReference type="CDD" id="cd00834">
    <property type="entry name" value="KAS_I_II"/>
    <property type="match status" value="1"/>
</dbReference>
<protein>
    <submittedName>
        <fullName evidence="5">Beta-ketoacyl-[acyl-carrier-protein] synthase family protein</fullName>
    </submittedName>
</protein>
<dbReference type="AlphaFoldDB" id="A0A9D9ISN1"/>
<dbReference type="PANTHER" id="PTHR11712">
    <property type="entry name" value="POLYKETIDE SYNTHASE-RELATED"/>
    <property type="match status" value="1"/>
</dbReference>
<dbReference type="InterPro" id="IPR000794">
    <property type="entry name" value="Beta-ketoacyl_synthase"/>
</dbReference>
<dbReference type="InterPro" id="IPR020841">
    <property type="entry name" value="PKS_Beta-ketoAc_synthase_dom"/>
</dbReference>
<dbReference type="Gene3D" id="3.40.47.10">
    <property type="match status" value="1"/>
</dbReference>
<organism evidence="5 6">
    <name type="scientific">Candidatus Cryptobacteroides excrementipullorum</name>
    <dbReference type="NCBI Taxonomy" id="2840761"/>
    <lineage>
        <taxon>Bacteria</taxon>
        <taxon>Pseudomonadati</taxon>
        <taxon>Bacteroidota</taxon>
        <taxon>Bacteroidia</taxon>
        <taxon>Bacteroidales</taxon>
        <taxon>Candidatus Cryptobacteroides</taxon>
    </lineage>
</organism>
<reference evidence="5" key="2">
    <citation type="journal article" date="2021" name="PeerJ">
        <title>Extensive microbial diversity within the chicken gut microbiome revealed by metagenomics and culture.</title>
        <authorList>
            <person name="Gilroy R."/>
            <person name="Ravi A."/>
            <person name="Getino M."/>
            <person name="Pursley I."/>
            <person name="Horton D.L."/>
            <person name="Alikhan N.F."/>
            <person name="Baker D."/>
            <person name="Gharbi K."/>
            <person name="Hall N."/>
            <person name="Watson M."/>
            <person name="Adriaenssens E.M."/>
            <person name="Foster-Nyarko E."/>
            <person name="Jarju S."/>
            <person name="Secka A."/>
            <person name="Antonio M."/>
            <person name="Oren A."/>
            <person name="Chaudhuri R.R."/>
            <person name="La Ragione R."/>
            <person name="Hildebrand F."/>
            <person name="Pallen M.J."/>
        </authorList>
    </citation>
    <scope>NUCLEOTIDE SEQUENCE</scope>
    <source>
        <strain evidence="5">2478</strain>
    </source>
</reference>
<dbReference type="PROSITE" id="PS52004">
    <property type="entry name" value="KS3_2"/>
    <property type="match status" value="1"/>
</dbReference>
<gene>
    <name evidence="5" type="ORF">IAB80_04380</name>
</gene>
<dbReference type="EMBL" id="JADILZ010000040">
    <property type="protein sequence ID" value="MBO8478103.1"/>
    <property type="molecule type" value="Genomic_DNA"/>
</dbReference>
<dbReference type="Pfam" id="PF00109">
    <property type="entry name" value="ketoacyl-synt"/>
    <property type="match status" value="1"/>
</dbReference>
<feature type="domain" description="Ketosynthase family 3 (KS3)" evidence="4">
    <location>
        <begin position="1"/>
        <end position="394"/>
    </location>
</feature>
<dbReference type="GO" id="GO:0005829">
    <property type="term" value="C:cytosol"/>
    <property type="evidence" value="ECO:0007669"/>
    <property type="project" value="TreeGrafter"/>
</dbReference>
<evidence type="ECO:0000313" key="5">
    <source>
        <dbReference type="EMBL" id="MBO8478103.1"/>
    </source>
</evidence>
<keyword evidence="2 3" id="KW-0808">Transferase</keyword>
<dbReference type="InterPro" id="IPR018201">
    <property type="entry name" value="Ketoacyl_synth_AS"/>
</dbReference>
<evidence type="ECO:0000256" key="1">
    <source>
        <dbReference type="ARBA" id="ARBA00008467"/>
    </source>
</evidence>
<evidence type="ECO:0000313" key="6">
    <source>
        <dbReference type="Proteomes" id="UP000823771"/>
    </source>
</evidence>
<reference evidence="5" key="1">
    <citation type="submission" date="2020-10" db="EMBL/GenBank/DDBJ databases">
        <authorList>
            <person name="Gilroy R."/>
        </authorList>
    </citation>
    <scope>NUCLEOTIDE SEQUENCE</scope>
    <source>
        <strain evidence="5">2478</strain>
    </source>
</reference>
<dbReference type="InterPro" id="IPR014031">
    <property type="entry name" value="Ketoacyl_synth_C"/>
</dbReference>
<comment type="caution">
    <text evidence="5">The sequence shown here is derived from an EMBL/GenBank/DDBJ whole genome shotgun (WGS) entry which is preliminary data.</text>
</comment>
<accession>A0A9D9ISN1</accession>
<proteinExistence type="inferred from homology"/>
<dbReference type="PROSITE" id="PS00606">
    <property type="entry name" value="KS3_1"/>
    <property type="match status" value="1"/>
</dbReference>
<comment type="similarity">
    <text evidence="1 3">Belongs to the thiolase-like superfamily. Beta-ketoacyl-ACP synthases family.</text>
</comment>